<dbReference type="PROSITE" id="PS51371">
    <property type="entry name" value="CBS"/>
    <property type="match status" value="2"/>
</dbReference>
<sequence length="146" mass="15698">MTSIDRILRNKGTEVVSVAPDDDAMSVVQTLAQHRIGAVLVRDEAGTVLGIVSERDLVRAMAERGAETVRLKATELMTRVLHTVTPETRVTEALAMVTGRRVRHLPVLMPDGALGGMVSIGDLVKARIAEAEQEADDLRVYVATAG</sequence>
<evidence type="ECO:0000259" key="3">
    <source>
        <dbReference type="PROSITE" id="PS51371"/>
    </source>
</evidence>
<gene>
    <name evidence="4" type="ORF">ACFOD4_15870</name>
</gene>
<feature type="domain" description="CBS" evidence="3">
    <location>
        <begin position="9"/>
        <end position="68"/>
    </location>
</feature>
<dbReference type="Proteomes" id="UP001595593">
    <property type="component" value="Unassembled WGS sequence"/>
</dbReference>
<dbReference type="InterPro" id="IPR044725">
    <property type="entry name" value="CBSX3_CBS_dom"/>
</dbReference>
<evidence type="ECO:0000256" key="2">
    <source>
        <dbReference type="PROSITE-ProRule" id="PRU00703"/>
    </source>
</evidence>
<keyword evidence="5" id="KW-1185">Reference proteome</keyword>
<evidence type="ECO:0000313" key="5">
    <source>
        <dbReference type="Proteomes" id="UP001595593"/>
    </source>
</evidence>
<evidence type="ECO:0000256" key="1">
    <source>
        <dbReference type="ARBA" id="ARBA00023122"/>
    </source>
</evidence>
<dbReference type="PANTHER" id="PTHR43080:SF2">
    <property type="entry name" value="CBS DOMAIN-CONTAINING PROTEIN"/>
    <property type="match status" value="1"/>
</dbReference>
<dbReference type="SUPFAM" id="SSF54631">
    <property type="entry name" value="CBS-domain pair"/>
    <property type="match status" value="1"/>
</dbReference>
<accession>A0ABV7G1G3</accession>
<dbReference type="InterPro" id="IPR000644">
    <property type="entry name" value="CBS_dom"/>
</dbReference>
<proteinExistence type="predicted"/>
<organism evidence="4 5">
    <name type="scientific">Teichococcus globiformis</name>
    <dbReference type="NCBI Taxonomy" id="2307229"/>
    <lineage>
        <taxon>Bacteria</taxon>
        <taxon>Pseudomonadati</taxon>
        <taxon>Pseudomonadota</taxon>
        <taxon>Alphaproteobacteria</taxon>
        <taxon>Acetobacterales</taxon>
        <taxon>Roseomonadaceae</taxon>
        <taxon>Roseomonas</taxon>
    </lineage>
</organism>
<dbReference type="InterPro" id="IPR046342">
    <property type="entry name" value="CBS_dom_sf"/>
</dbReference>
<evidence type="ECO:0000313" key="4">
    <source>
        <dbReference type="EMBL" id="MFC3126542.1"/>
    </source>
</evidence>
<dbReference type="PANTHER" id="PTHR43080">
    <property type="entry name" value="CBS DOMAIN-CONTAINING PROTEIN CBSX3, MITOCHONDRIAL"/>
    <property type="match status" value="1"/>
</dbReference>
<feature type="domain" description="CBS" evidence="3">
    <location>
        <begin position="77"/>
        <end position="134"/>
    </location>
</feature>
<keyword evidence="1 2" id="KW-0129">CBS domain</keyword>
<comment type="caution">
    <text evidence="4">The sequence shown here is derived from an EMBL/GenBank/DDBJ whole genome shotgun (WGS) entry which is preliminary data.</text>
</comment>
<dbReference type="SMART" id="SM00116">
    <property type="entry name" value="CBS"/>
    <property type="match status" value="2"/>
</dbReference>
<dbReference type="InterPro" id="IPR051257">
    <property type="entry name" value="Diverse_CBS-Domain"/>
</dbReference>
<reference evidence="5" key="1">
    <citation type="journal article" date="2019" name="Int. J. Syst. Evol. Microbiol.">
        <title>The Global Catalogue of Microorganisms (GCM) 10K type strain sequencing project: providing services to taxonomists for standard genome sequencing and annotation.</title>
        <authorList>
            <consortium name="The Broad Institute Genomics Platform"/>
            <consortium name="The Broad Institute Genome Sequencing Center for Infectious Disease"/>
            <person name="Wu L."/>
            <person name="Ma J."/>
        </authorList>
    </citation>
    <scope>NUCLEOTIDE SEQUENCE [LARGE SCALE GENOMIC DNA]</scope>
    <source>
        <strain evidence="5">KCTC 52094</strain>
    </source>
</reference>
<dbReference type="Pfam" id="PF00571">
    <property type="entry name" value="CBS"/>
    <property type="match status" value="2"/>
</dbReference>
<protein>
    <submittedName>
        <fullName evidence="4">CBS domain-containing protein</fullName>
    </submittedName>
</protein>
<name>A0ABV7G1G3_9PROT</name>
<dbReference type="CDD" id="cd04623">
    <property type="entry name" value="CBS_pair_bac_euk"/>
    <property type="match status" value="1"/>
</dbReference>
<dbReference type="EMBL" id="JBHRTN010000018">
    <property type="protein sequence ID" value="MFC3126542.1"/>
    <property type="molecule type" value="Genomic_DNA"/>
</dbReference>
<dbReference type="RefSeq" id="WP_379597936.1">
    <property type="nucleotide sequence ID" value="NZ_JBHRTN010000018.1"/>
</dbReference>
<dbReference type="Gene3D" id="3.10.580.10">
    <property type="entry name" value="CBS-domain"/>
    <property type="match status" value="1"/>
</dbReference>